<keyword evidence="2" id="KW-1185">Reference proteome</keyword>
<sequence length="115" mass="13748">MGLKRSFGYSKLKVEVIPPIFKVVVNIKNSTTSPEERISKKTLELIVHYGVFSDEDLEARLEREKYWNEYLHGYYENEKRLFEQNFNYLKRLYEDSQNSIIPDLLSLELKVLKLK</sequence>
<proteinExistence type="predicted"/>
<dbReference type="EMBL" id="CARXXK010000001">
    <property type="protein sequence ID" value="CAI6350706.1"/>
    <property type="molecule type" value="Genomic_DNA"/>
</dbReference>
<reference evidence="1 2" key="1">
    <citation type="submission" date="2023-01" db="EMBL/GenBank/DDBJ databases">
        <authorList>
            <person name="Whitehead M."/>
        </authorList>
    </citation>
    <scope>NUCLEOTIDE SEQUENCE [LARGE SCALE GENOMIC DNA]</scope>
</reference>
<evidence type="ECO:0008006" key="3">
    <source>
        <dbReference type="Google" id="ProtNLM"/>
    </source>
</evidence>
<gene>
    <name evidence="1" type="ORF">MEUPH1_LOCUS7137</name>
</gene>
<evidence type="ECO:0000313" key="1">
    <source>
        <dbReference type="EMBL" id="CAI6350706.1"/>
    </source>
</evidence>
<evidence type="ECO:0000313" key="2">
    <source>
        <dbReference type="Proteomes" id="UP001160148"/>
    </source>
</evidence>
<dbReference type="Proteomes" id="UP001160148">
    <property type="component" value="Unassembled WGS sequence"/>
</dbReference>
<organism evidence="1 2">
    <name type="scientific">Macrosiphum euphorbiae</name>
    <name type="common">potato aphid</name>
    <dbReference type="NCBI Taxonomy" id="13131"/>
    <lineage>
        <taxon>Eukaryota</taxon>
        <taxon>Metazoa</taxon>
        <taxon>Ecdysozoa</taxon>
        <taxon>Arthropoda</taxon>
        <taxon>Hexapoda</taxon>
        <taxon>Insecta</taxon>
        <taxon>Pterygota</taxon>
        <taxon>Neoptera</taxon>
        <taxon>Paraneoptera</taxon>
        <taxon>Hemiptera</taxon>
        <taxon>Sternorrhyncha</taxon>
        <taxon>Aphidomorpha</taxon>
        <taxon>Aphidoidea</taxon>
        <taxon>Aphididae</taxon>
        <taxon>Macrosiphini</taxon>
        <taxon>Macrosiphum</taxon>
    </lineage>
</organism>
<accession>A0AAV0W4H9</accession>
<name>A0AAV0W4H9_9HEMI</name>
<comment type="caution">
    <text evidence="1">The sequence shown here is derived from an EMBL/GenBank/DDBJ whole genome shotgun (WGS) entry which is preliminary data.</text>
</comment>
<dbReference type="AlphaFoldDB" id="A0AAV0W4H9"/>
<protein>
    <recommendedName>
        <fullName evidence="3">ASCH domain-containing protein</fullName>
    </recommendedName>
</protein>